<dbReference type="InterPro" id="IPR013784">
    <property type="entry name" value="Carb-bd-like_fold"/>
</dbReference>
<evidence type="ECO:0000256" key="3">
    <source>
        <dbReference type="ARBA" id="ARBA00023237"/>
    </source>
</evidence>
<dbReference type="InterPro" id="IPR057601">
    <property type="entry name" value="Oar-like_b-barrel"/>
</dbReference>
<feature type="compositionally biased region" description="Gly residues" evidence="4">
    <location>
        <begin position="870"/>
        <end position="913"/>
    </location>
</feature>
<feature type="domain" description="TonB-dependent transporter Oar-like beta-barrel" evidence="6">
    <location>
        <begin position="544"/>
        <end position="864"/>
    </location>
</feature>
<dbReference type="Gene3D" id="2.60.40.1120">
    <property type="entry name" value="Carboxypeptidase-like, regulatory domain"/>
    <property type="match status" value="1"/>
</dbReference>
<organism evidence="7 8">
    <name type="scientific">Edaphobacter aggregans</name>
    <dbReference type="NCBI Taxonomy" id="570835"/>
    <lineage>
        <taxon>Bacteria</taxon>
        <taxon>Pseudomonadati</taxon>
        <taxon>Acidobacteriota</taxon>
        <taxon>Terriglobia</taxon>
        <taxon>Terriglobales</taxon>
        <taxon>Acidobacteriaceae</taxon>
        <taxon>Edaphobacter</taxon>
    </lineage>
</organism>
<dbReference type="Pfam" id="PF13620">
    <property type="entry name" value="CarboxypepD_reg"/>
    <property type="match status" value="1"/>
</dbReference>
<comment type="subcellular location">
    <subcellularLocation>
        <location evidence="1">Cell outer membrane</location>
    </subcellularLocation>
</comment>
<dbReference type="SUPFAM" id="SSF56935">
    <property type="entry name" value="Porins"/>
    <property type="match status" value="1"/>
</dbReference>
<dbReference type="RefSeq" id="WP_125484466.1">
    <property type="nucleotide sequence ID" value="NZ_RSDW01000001.1"/>
</dbReference>
<feature type="domain" description="TonB-dependent transporter Oar-like beta-barrel" evidence="6">
    <location>
        <begin position="312"/>
        <end position="541"/>
    </location>
</feature>
<evidence type="ECO:0000256" key="2">
    <source>
        <dbReference type="ARBA" id="ARBA00023136"/>
    </source>
</evidence>
<sequence>MSFCSKLKIFFLFFIALTPMFVRAQQPAAATVRGLVTDPDDAVIPGATVTLTPASGKGKAQVVQSQSDGAFTLHGVPAGAYSMTVTMQGFATFVKMDVRVAAGQALTQNVKMAIQAQTQEVQVTAQSAQVGVDSDSNASSTVIKGKDLDALSDDPDELSSELSALAGPAAGPNGGQIYVDGFTGGQLPPKSSIREIRINQNPFSAQFDRLGYGRVEVFTKPGTDKIHGQYSLTGNDSSFNSGNPLLNANLSPGQTPIVQPPYHSVFMFGNFSGPISRIASYSIGGSHRSIQDNTIVNAIVPASLFTCPAGQTTCSYQAATLLPQVRTDISPRLDLALGEKNTLTTRFQYYQNDTQNDGVGGFDLPTTGYNLSSSEATLQMSDTQIVNSRVINETRFEYERDSSTQTAQNLSPTINVQGAFTGGGSNAGNITDIQNHFEVQNYTSIQLQKNFIRFGGRLRTTSDYNQTTSGKNGMFTYNCLVTTDCTSSYMSGSASQFTITTGFVPVNATMVDVGLYAEDDWKPRPNLTLSYGLRYETQNHLNGNQNVAPRVSFAYGLGSPKGTPKTVLRGGFGMFYDRFNLTNITTTVRQDGVHQTQTTLASPDPTTCSPTNLSGCTAGTPGGQTTWGSAPNLRAPYTLQFALGADQQLFRGATLSLNYLNARGVHQFISQNINSPIGVDDSGNLIYPVQPAPGSHPEIIKQFQSEGVFRQNQLIANVNIRTSRYFTLGGYYVLNFAKSDTAGATSFPSVPFNIGADYGRASFDVRNRAFLYGSVTLPYHISLNPFIVAASGTPYNLTVGSDLNHDGQFNDRPAFASGTSGNCSDITSFARPAAGLTTVPINYCTAKGLFTMNLRVGKTFGFGEPTGQLAQGGQGGNRGGAGGPGGPGGGRGGPGGGLAGGGGRGGPGGGGASTGKRYNLTFSAQFQNLFSTDNFSAPGSVLNTPQNFGKYTQLAGQFYTSNAALRRILLQMSFNF</sequence>
<feature type="signal peptide" evidence="5">
    <location>
        <begin position="1"/>
        <end position="24"/>
    </location>
</feature>
<keyword evidence="2" id="KW-0472">Membrane</keyword>
<evidence type="ECO:0000313" key="8">
    <source>
        <dbReference type="Proteomes" id="UP000269669"/>
    </source>
</evidence>
<evidence type="ECO:0000256" key="5">
    <source>
        <dbReference type="SAM" id="SignalP"/>
    </source>
</evidence>
<keyword evidence="8" id="KW-1185">Reference proteome</keyword>
<keyword evidence="3" id="KW-0998">Cell outer membrane</keyword>
<dbReference type="Pfam" id="PF25183">
    <property type="entry name" value="OMP_b-brl_4"/>
    <property type="match status" value="2"/>
</dbReference>
<comment type="caution">
    <text evidence="7">The sequence shown here is derived from an EMBL/GenBank/DDBJ whole genome shotgun (WGS) entry which is preliminary data.</text>
</comment>
<gene>
    <name evidence="7" type="ORF">EDE15_1258</name>
</gene>
<dbReference type="GO" id="GO:0009279">
    <property type="term" value="C:cell outer membrane"/>
    <property type="evidence" value="ECO:0007669"/>
    <property type="project" value="UniProtKB-SubCell"/>
</dbReference>
<dbReference type="SUPFAM" id="SSF49452">
    <property type="entry name" value="Starch-binding domain-like"/>
    <property type="match status" value="1"/>
</dbReference>
<evidence type="ECO:0000313" key="7">
    <source>
        <dbReference type="EMBL" id="RSL15756.1"/>
    </source>
</evidence>
<feature type="compositionally biased region" description="Acidic residues" evidence="4">
    <location>
        <begin position="150"/>
        <end position="159"/>
    </location>
</feature>
<accession>A0A3R9P8B3</accession>
<reference evidence="7 8" key="1">
    <citation type="submission" date="2018-12" db="EMBL/GenBank/DDBJ databases">
        <title>Sequencing of bacterial isolates from soil warming experiment in Harvard Forest, Massachusetts, USA.</title>
        <authorList>
            <person name="Deangelis K."/>
        </authorList>
    </citation>
    <scope>NUCLEOTIDE SEQUENCE [LARGE SCALE GENOMIC DNA]</scope>
    <source>
        <strain evidence="7 8">EB153</strain>
    </source>
</reference>
<dbReference type="InterPro" id="IPR036942">
    <property type="entry name" value="Beta-barrel_TonB_sf"/>
</dbReference>
<feature type="chain" id="PRO_5018592051" evidence="5">
    <location>
        <begin position="25"/>
        <end position="976"/>
    </location>
</feature>
<evidence type="ECO:0000256" key="1">
    <source>
        <dbReference type="ARBA" id="ARBA00004442"/>
    </source>
</evidence>
<dbReference type="Gene3D" id="2.40.170.20">
    <property type="entry name" value="TonB-dependent receptor, beta-barrel domain"/>
    <property type="match status" value="1"/>
</dbReference>
<dbReference type="AlphaFoldDB" id="A0A3R9P8B3"/>
<protein>
    <submittedName>
        <fullName evidence="7">Outer membrane receptor protein involved in Fe transport</fullName>
    </submittedName>
</protein>
<name>A0A3R9P8B3_9BACT</name>
<keyword evidence="5" id="KW-0732">Signal</keyword>
<dbReference type="Proteomes" id="UP000269669">
    <property type="component" value="Unassembled WGS sequence"/>
</dbReference>
<dbReference type="EMBL" id="RSDW01000001">
    <property type="protein sequence ID" value="RSL15756.1"/>
    <property type="molecule type" value="Genomic_DNA"/>
</dbReference>
<proteinExistence type="predicted"/>
<dbReference type="GO" id="GO:0030246">
    <property type="term" value="F:carbohydrate binding"/>
    <property type="evidence" value="ECO:0007669"/>
    <property type="project" value="InterPro"/>
</dbReference>
<evidence type="ECO:0000256" key="4">
    <source>
        <dbReference type="SAM" id="MobiDB-lite"/>
    </source>
</evidence>
<dbReference type="OrthoDB" id="98676at2"/>
<feature type="region of interest" description="Disordered" evidence="4">
    <location>
        <begin position="129"/>
        <end position="159"/>
    </location>
</feature>
<feature type="region of interest" description="Disordered" evidence="4">
    <location>
        <begin position="865"/>
        <end position="914"/>
    </location>
</feature>
<evidence type="ECO:0000259" key="6">
    <source>
        <dbReference type="Pfam" id="PF25183"/>
    </source>
</evidence>
<keyword evidence="7" id="KW-0675">Receptor</keyword>